<accession>A0A0R2MQC8</accession>
<dbReference type="Proteomes" id="UP000050969">
    <property type="component" value="Unassembled WGS sequence"/>
</dbReference>
<protein>
    <submittedName>
        <fullName evidence="1">Uncharacterized protein</fullName>
    </submittedName>
</protein>
<proteinExistence type="predicted"/>
<organism evidence="1 2">
    <name type="scientific">Lacticaseibacillus saniviri JCM 17471 = DSM 24301</name>
    <dbReference type="NCBI Taxonomy" id="1293598"/>
    <lineage>
        <taxon>Bacteria</taxon>
        <taxon>Bacillati</taxon>
        <taxon>Bacillota</taxon>
        <taxon>Bacilli</taxon>
        <taxon>Lactobacillales</taxon>
        <taxon>Lactobacillaceae</taxon>
        <taxon>Lacticaseibacillus</taxon>
    </lineage>
</organism>
<name>A0A0R2MQC8_9LACO</name>
<reference evidence="1 2" key="1">
    <citation type="journal article" date="2015" name="Genome Announc.">
        <title>Expanding the biotechnology potential of lactobacilli through comparative genomics of 213 strains and associated genera.</title>
        <authorList>
            <person name="Sun Z."/>
            <person name="Harris H.M."/>
            <person name="McCann A."/>
            <person name="Guo C."/>
            <person name="Argimon S."/>
            <person name="Zhang W."/>
            <person name="Yang X."/>
            <person name="Jeffery I.B."/>
            <person name="Cooney J.C."/>
            <person name="Kagawa T.F."/>
            <person name="Liu W."/>
            <person name="Song Y."/>
            <person name="Salvetti E."/>
            <person name="Wrobel A."/>
            <person name="Rasinkangas P."/>
            <person name="Parkhill J."/>
            <person name="Rea M.C."/>
            <person name="O'Sullivan O."/>
            <person name="Ritari J."/>
            <person name="Douillard F.P."/>
            <person name="Paul Ross R."/>
            <person name="Yang R."/>
            <person name="Briner A.E."/>
            <person name="Felis G.E."/>
            <person name="de Vos W.M."/>
            <person name="Barrangou R."/>
            <person name="Klaenhammer T.R."/>
            <person name="Caufield P.W."/>
            <person name="Cui Y."/>
            <person name="Zhang H."/>
            <person name="O'Toole P.W."/>
        </authorList>
    </citation>
    <scope>NUCLEOTIDE SEQUENCE [LARGE SCALE GENOMIC DNA]</scope>
    <source>
        <strain evidence="1 2">DSM 24301</strain>
    </source>
</reference>
<gene>
    <name evidence="1" type="ORF">IV56_GL002139</name>
</gene>
<evidence type="ECO:0000313" key="2">
    <source>
        <dbReference type="Proteomes" id="UP000050969"/>
    </source>
</evidence>
<keyword evidence="2" id="KW-1185">Reference proteome</keyword>
<comment type="caution">
    <text evidence="1">The sequence shown here is derived from an EMBL/GenBank/DDBJ whole genome shotgun (WGS) entry which is preliminary data.</text>
</comment>
<dbReference type="EMBL" id="JQCE01000059">
    <property type="protein sequence ID" value="KRO15841.1"/>
    <property type="molecule type" value="Genomic_DNA"/>
</dbReference>
<sequence length="77" mass="7871">MLVGVDAFVFTADVCDSELAVEVATAVFADVCEATLTADFEAALVAVESATADPVVTDVEFAPLTLSFVAKSVLLSA</sequence>
<dbReference type="AlphaFoldDB" id="A0A0R2MQC8"/>
<evidence type="ECO:0000313" key="1">
    <source>
        <dbReference type="EMBL" id="KRO15841.1"/>
    </source>
</evidence>